<dbReference type="SUPFAM" id="SSF52540">
    <property type="entry name" value="P-loop containing nucleoside triphosphate hydrolases"/>
    <property type="match status" value="1"/>
</dbReference>
<dbReference type="GO" id="GO:0015087">
    <property type="term" value="F:cobalt ion transmembrane transporter activity"/>
    <property type="evidence" value="ECO:0007669"/>
    <property type="project" value="UniProtKB-ARBA"/>
</dbReference>
<evidence type="ECO:0000313" key="10">
    <source>
        <dbReference type="EMBL" id="GIM47414.1"/>
    </source>
</evidence>
<dbReference type="AlphaFoldDB" id="A0AAV4LHX7"/>
<evidence type="ECO:0000256" key="1">
    <source>
        <dbReference type="ARBA" id="ARBA00004202"/>
    </source>
</evidence>
<dbReference type="CDD" id="cd03225">
    <property type="entry name" value="ABC_cobalt_CbiO_domain1"/>
    <property type="match status" value="1"/>
</dbReference>
<evidence type="ECO:0000313" key="11">
    <source>
        <dbReference type="Proteomes" id="UP001057291"/>
    </source>
</evidence>
<dbReference type="NCBIfam" id="TIGR04520">
    <property type="entry name" value="ECF_ATPase_1"/>
    <property type="match status" value="1"/>
</dbReference>
<dbReference type="PANTHER" id="PTHR43553:SF24">
    <property type="entry name" value="ENERGY-COUPLING FACTOR TRANSPORTER ATP-BINDING PROTEIN ECFA1"/>
    <property type="match status" value="1"/>
</dbReference>
<keyword evidence="6 10" id="KW-0067">ATP-binding</keyword>
<dbReference type="GO" id="GO:0005524">
    <property type="term" value="F:ATP binding"/>
    <property type="evidence" value="ECO:0007669"/>
    <property type="project" value="UniProtKB-KW"/>
</dbReference>
<organism evidence="10 11">
    <name type="scientific">Collibacillus ludicampi</name>
    <dbReference type="NCBI Taxonomy" id="2771369"/>
    <lineage>
        <taxon>Bacteria</taxon>
        <taxon>Bacillati</taxon>
        <taxon>Bacillota</taxon>
        <taxon>Bacilli</taxon>
        <taxon>Bacillales</taxon>
        <taxon>Alicyclobacillaceae</taxon>
        <taxon>Collibacillus</taxon>
    </lineage>
</organism>
<name>A0AAV4LHX7_9BACL</name>
<protein>
    <submittedName>
        <fullName evidence="10">Energy-coupling factor transporter ATP-binding protein EcfA1</fullName>
    </submittedName>
</protein>
<dbReference type="InterPro" id="IPR003593">
    <property type="entry name" value="AAA+_ATPase"/>
</dbReference>
<comment type="similarity">
    <text evidence="2">Belongs to the ABC transporter superfamily.</text>
</comment>
<evidence type="ECO:0000256" key="3">
    <source>
        <dbReference type="ARBA" id="ARBA00022448"/>
    </source>
</evidence>
<evidence type="ECO:0000259" key="9">
    <source>
        <dbReference type="PROSITE" id="PS50893"/>
    </source>
</evidence>
<comment type="caution">
    <text evidence="10">The sequence shown here is derived from an EMBL/GenBank/DDBJ whole genome shotgun (WGS) entry which is preliminary data.</text>
</comment>
<dbReference type="GO" id="GO:0043190">
    <property type="term" value="C:ATP-binding cassette (ABC) transporter complex"/>
    <property type="evidence" value="ECO:0007669"/>
    <property type="project" value="TreeGrafter"/>
</dbReference>
<dbReference type="InterPro" id="IPR015856">
    <property type="entry name" value="ABC_transpr_CbiO/EcfA_su"/>
</dbReference>
<keyword evidence="5" id="KW-0547">Nucleotide-binding</keyword>
<feature type="domain" description="ABC transporter" evidence="9">
    <location>
        <begin position="2"/>
        <end position="240"/>
    </location>
</feature>
<evidence type="ECO:0000256" key="6">
    <source>
        <dbReference type="ARBA" id="ARBA00022840"/>
    </source>
</evidence>
<keyword evidence="7" id="KW-1278">Translocase</keyword>
<keyword evidence="11" id="KW-1185">Reference proteome</keyword>
<dbReference type="PROSITE" id="PS50893">
    <property type="entry name" value="ABC_TRANSPORTER_2"/>
    <property type="match status" value="1"/>
</dbReference>
<dbReference type="InterPro" id="IPR003439">
    <property type="entry name" value="ABC_transporter-like_ATP-bd"/>
</dbReference>
<comment type="subcellular location">
    <subcellularLocation>
        <location evidence="1">Cell membrane</location>
        <topology evidence="1">Peripheral membrane protein</topology>
    </subcellularLocation>
</comment>
<dbReference type="PROSITE" id="PS00211">
    <property type="entry name" value="ABC_TRANSPORTER_1"/>
    <property type="match status" value="1"/>
</dbReference>
<gene>
    <name evidence="10" type="primary">ecfA</name>
    <name evidence="10" type="ORF">DNHGIG_29630</name>
</gene>
<dbReference type="GO" id="GO:0042626">
    <property type="term" value="F:ATPase-coupled transmembrane transporter activity"/>
    <property type="evidence" value="ECO:0007669"/>
    <property type="project" value="TreeGrafter"/>
</dbReference>
<dbReference type="Proteomes" id="UP001057291">
    <property type="component" value="Unassembled WGS sequence"/>
</dbReference>
<reference evidence="10" key="1">
    <citation type="journal article" date="2023" name="Int. J. Syst. Evol. Microbiol.">
        <title>Collibacillus ludicampi gen. nov., sp. nov., a new soil bacterium of the family Alicyclobacillaceae.</title>
        <authorList>
            <person name="Jojima T."/>
            <person name="Ioku Y."/>
            <person name="Fukuta Y."/>
            <person name="Shirasaka N."/>
            <person name="Matsumura Y."/>
            <person name="Mori M."/>
        </authorList>
    </citation>
    <scope>NUCLEOTIDE SEQUENCE</scope>
    <source>
        <strain evidence="10">TP075</strain>
    </source>
</reference>
<dbReference type="EMBL" id="BOQE01000001">
    <property type="protein sequence ID" value="GIM47414.1"/>
    <property type="molecule type" value="Genomic_DNA"/>
</dbReference>
<dbReference type="InterPro" id="IPR027417">
    <property type="entry name" value="P-loop_NTPase"/>
</dbReference>
<evidence type="ECO:0000256" key="2">
    <source>
        <dbReference type="ARBA" id="ARBA00005417"/>
    </source>
</evidence>
<evidence type="ECO:0000256" key="5">
    <source>
        <dbReference type="ARBA" id="ARBA00022741"/>
    </source>
</evidence>
<dbReference type="SMART" id="SM00382">
    <property type="entry name" value="AAA"/>
    <property type="match status" value="1"/>
</dbReference>
<dbReference type="GO" id="GO:0016887">
    <property type="term" value="F:ATP hydrolysis activity"/>
    <property type="evidence" value="ECO:0007669"/>
    <property type="project" value="InterPro"/>
</dbReference>
<keyword evidence="3" id="KW-0813">Transport</keyword>
<proteinExistence type="inferred from homology"/>
<dbReference type="InterPro" id="IPR030947">
    <property type="entry name" value="EcfA_1"/>
</dbReference>
<dbReference type="FunFam" id="3.40.50.300:FF:000224">
    <property type="entry name" value="Energy-coupling factor transporter ATP-binding protein EcfA"/>
    <property type="match status" value="1"/>
</dbReference>
<evidence type="ECO:0000256" key="4">
    <source>
        <dbReference type="ARBA" id="ARBA00022475"/>
    </source>
</evidence>
<dbReference type="InterPro" id="IPR050095">
    <property type="entry name" value="ECF_ABC_transporter_ATP-bd"/>
</dbReference>
<dbReference type="InterPro" id="IPR017871">
    <property type="entry name" value="ABC_transporter-like_CS"/>
</dbReference>
<evidence type="ECO:0000256" key="8">
    <source>
        <dbReference type="ARBA" id="ARBA00023136"/>
    </source>
</evidence>
<keyword evidence="4" id="KW-1003">Cell membrane</keyword>
<dbReference type="Gene3D" id="3.40.50.300">
    <property type="entry name" value="P-loop containing nucleotide triphosphate hydrolases"/>
    <property type="match status" value="1"/>
</dbReference>
<accession>A0AAV4LHX7</accession>
<dbReference type="PANTHER" id="PTHR43553">
    <property type="entry name" value="HEAVY METAL TRANSPORTER"/>
    <property type="match status" value="1"/>
</dbReference>
<keyword evidence="8" id="KW-0472">Membrane</keyword>
<evidence type="ECO:0000256" key="7">
    <source>
        <dbReference type="ARBA" id="ARBA00022967"/>
    </source>
</evidence>
<dbReference type="Pfam" id="PF00005">
    <property type="entry name" value="ABC_tran"/>
    <property type="match status" value="1"/>
</dbReference>
<sequence length="275" mass="31051">MIECKDLLFRYPDYKRNVTPVFEGLDLTIRKGEWVAIVGSNGSGKSTFARLVNGLLKPKKGTIRVFGLNPADDCEVWQVRQKVQMVFQNPENQIVGATVREDLIFGLENLGLSREEIDQRIEWALVQTGLSAYQHEMTEHLSGGQKQRLAIAAALAMKPQILILDEATAMLDLRARRDLLRLIQTLHQEHHITLLTITHHLEETVHCDRVLVFHHGEVVLDGTPADIFSPENELYKYGLSLPPVVHLAHELRKNGVPLSFPIMTEEDLVNALCSL</sequence>
<dbReference type="RefSeq" id="WP_282200391.1">
    <property type="nucleotide sequence ID" value="NZ_BOQE01000001.1"/>
</dbReference>